<evidence type="ECO:0000256" key="1">
    <source>
        <dbReference type="SAM" id="MobiDB-lite"/>
    </source>
</evidence>
<organism evidence="2 3">
    <name type="scientific">Hapsidospora chrysogenum (strain ATCC 11550 / CBS 779.69 / DSM 880 / IAM 14645 / JCM 23072 / IMI 49137)</name>
    <name type="common">Acremonium chrysogenum</name>
    <dbReference type="NCBI Taxonomy" id="857340"/>
    <lineage>
        <taxon>Eukaryota</taxon>
        <taxon>Fungi</taxon>
        <taxon>Dikarya</taxon>
        <taxon>Ascomycota</taxon>
        <taxon>Pezizomycotina</taxon>
        <taxon>Sordariomycetes</taxon>
        <taxon>Hypocreomycetidae</taxon>
        <taxon>Hypocreales</taxon>
        <taxon>Bionectriaceae</taxon>
        <taxon>Hapsidospora</taxon>
    </lineage>
</organism>
<protein>
    <submittedName>
        <fullName evidence="2">Uncharacterized protein</fullName>
    </submittedName>
</protein>
<proteinExistence type="predicted"/>
<feature type="compositionally biased region" description="Polar residues" evidence="1">
    <location>
        <begin position="138"/>
        <end position="160"/>
    </location>
</feature>
<keyword evidence="3" id="KW-1185">Reference proteome</keyword>
<feature type="region of interest" description="Disordered" evidence="1">
    <location>
        <begin position="1"/>
        <end position="21"/>
    </location>
</feature>
<sequence length="200" mass="20306">MASASERASASDTARSRTRSMSDLGMSWLESMAWASFMPPASHASEDVEEATAAGPVQSGSPVPGLSHNVPSASDDTSAGSPGTMHIGPVEPSSSDPGSAQSVISGSNNLSTGTTQVDPPEHSPQAASHLTDSGEAAQAQTPSGGLTSGTAAPRSWNQVNGFARQPLRRWRPYPPLGTARPSIGATDEAQEGITLLGLAS</sequence>
<dbReference type="AlphaFoldDB" id="A0A086T7G7"/>
<comment type="caution">
    <text evidence="2">The sequence shown here is derived from an EMBL/GenBank/DDBJ whole genome shotgun (WGS) entry which is preliminary data.</text>
</comment>
<reference evidence="3" key="1">
    <citation type="journal article" date="2014" name="Genome Announc.">
        <title>Genome sequence and annotation of Acremonium chrysogenum, producer of the beta-lactam antibiotic cephalosporin C.</title>
        <authorList>
            <person name="Terfehr D."/>
            <person name="Dahlmann T.A."/>
            <person name="Specht T."/>
            <person name="Zadra I."/>
            <person name="Kuernsteiner H."/>
            <person name="Kueck U."/>
        </authorList>
    </citation>
    <scope>NUCLEOTIDE SEQUENCE [LARGE SCALE GENOMIC DNA]</scope>
    <source>
        <strain evidence="3">ATCC 11550 / CBS 779.69 / DSM 880 / IAM 14645 / JCM 23072 / IMI 49137</strain>
    </source>
</reference>
<dbReference type="HOGENOM" id="CLU_1365905_0_0_1"/>
<evidence type="ECO:0000313" key="2">
    <source>
        <dbReference type="EMBL" id="KFH45299.1"/>
    </source>
</evidence>
<gene>
    <name evidence="2" type="ORF">ACRE_038840</name>
</gene>
<evidence type="ECO:0000313" key="3">
    <source>
        <dbReference type="Proteomes" id="UP000029964"/>
    </source>
</evidence>
<feature type="region of interest" description="Disordered" evidence="1">
    <location>
        <begin position="40"/>
        <end position="189"/>
    </location>
</feature>
<accession>A0A086T7G7</accession>
<name>A0A086T7G7_HAPC1</name>
<feature type="compositionally biased region" description="Polar residues" evidence="1">
    <location>
        <begin position="69"/>
        <end position="81"/>
    </location>
</feature>
<dbReference type="Proteomes" id="UP000029964">
    <property type="component" value="Unassembled WGS sequence"/>
</dbReference>
<dbReference type="EMBL" id="JPKY01000034">
    <property type="protein sequence ID" value="KFH45299.1"/>
    <property type="molecule type" value="Genomic_DNA"/>
</dbReference>
<feature type="compositionally biased region" description="Polar residues" evidence="1">
    <location>
        <begin position="92"/>
        <end position="117"/>
    </location>
</feature>